<accession>A0A2T1EBB2</accession>
<dbReference type="EMBL" id="PVWK01000056">
    <property type="protein sequence ID" value="PSB30027.1"/>
    <property type="molecule type" value="Genomic_DNA"/>
</dbReference>
<gene>
    <name evidence="1" type="ORF">C7B82_09650</name>
</gene>
<evidence type="ECO:0000313" key="1">
    <source>
        <dbReference type="EMBL" id="PSB30027.1"/>
    </source>
</evidence>
<dbReference type="InterPro" id="IPR011051">
    <property type="entry name" value="RmlC_Cupin_sf"/>
</dbReference>
<keyword evidence="2" id="KW-1185">Reference proteome</keyword>
<dbReference type="AlphaFoldDB" id="A0A2T1EBB2"/>
<dbReference type="Gene3D" id="2.60.120.10">
    <property type="entry name" value="Jelly Rolls"/>
    <property type="match status" value="1"/>
</dbReference>
<reference evidence="1 2" key="2">
    <citation type="submission" date="2018-03" db="EMBL/GenBank/DDBJ databases">
        <title>The ancient ancestry and fast evolution of plastids.</title>
        <authorList>
            <person name="Moore K.R."/>
            <person name="Magnabosco C."/>
            <person name="Momper L."/>
            <person name="Gold D.A."/>
            <person name="Bosak T."/>
            <person name="Fournier G.P."/>
        </authorList>
    </citation>
    <scope>NUCLEOTIDE SEQUENCE [LARGE SCALE GENOMIC DNA]</scope>
    <source>
        <strain evidence="1 2">ULC18</strain>
    </source>
</reference>
<evidence type="ECO:0000313" key="2">
    <source>
        <dbReference type="Proteomes" id="UP000239576"/>
    </source>
</evidence>
<evidence type="ECO:0008006" key="3">
    <source>
        <dbReference type="Google" id="ProtNLM"/>
    </source>
</evidence>
<dbReference type="SUPFAM" id="SSF51182">
    <property type="entry name" value="RmlC-like cupins"/>
    <property type="match status" value="1"/>
</dbReference>
<reference evidence="2" key="1">
    <citation type="submission" date="2018-02" db="EMBL/GenBank/DDBJ databases">
        <authorList>
            <person name="Moore K."/>
            <person name="Momper L."/>
        </authorList>
    </citation>
    <scope>NUCLEOTIDE SEQUENCE [LARGE SCALE GENOMIC DNA]</scope>
    <source>
        <strain evidence="2">ULC18</strain>
    </source>
</reference>
<dbReference type="Proteomes" id="UP000239576">
    <property type="component" value="Unassembled WGS sequence"/>
</dbReference>
<proteinExistence type="predicted"/>
<protein>
    <recommendedName>
        <fullName evidence="3">Cysteine dioxygenase</fullName>
    </recommendedName>
</protein>
<dbReference type="InterPro" id="IPR014710">
    <property type="entry name" value="RmlC-like_jellyroll"/>
</dbReference>
<comment type="caution">
    <text evidence="1">The sequence shown here is derived from an EMBL/GenBank/DDBJ whole genome shotgun (WGS) entry which is preliminary data.</text>
</comment>
<name>A0A2T1EBB2_9CYAN</name>
<organism evidence="1 2">
    <name type="scientific">Stenomitos frigidus ULC18</name>
    <dbReference type="NCBI Taxonomy" id="2107698"/>
    <lineage>
        <taxon>Bacteria</taxon>
        <taxon>Bacillati</taxon>
        <taxon>Cyanobacteriota</taxon>
        <taxon>Cyanophyceae</taxon>
        <taxon>Leptolyngbyales</taxon>
        <taxon>Leptolyngbyaceae</taxon>
        <taxon>Stenomitos</taxon>
    </lineage>
</organism>
<sequence length="195" mass="22255">MVVAVDYRNALLDEYHIKFCQLIERNTSPQTHSAQAELRGMLKSLTKRLTHQVEDINPEQAPRKMLRFCDQYELFLLDREPYDHSLLPHDHGRAWGMACVISGALKETTYQQVDSTLVPDSQCVYTPGDVVLLHEGLIHVDSNPTPQRSVSLNLFVPCIVGMKVYVQQEKRVYVVKPGSRPLSPQIEDVVEWQGL</sequence>